<sequence length="281" mass="32177">MKLKIIASSVDRLKSILSPIVSLRKYCVLRFTPTTLHVVSAELSQPQVWCKLSSDIFDVYEVESLRDNTISLEMNVEQLYQVLKQFERSNADQIAIRLQKKETNAGRRAANIGVYFSDTVDVTSRVDHHFEIPVRLLRKESDDRIREPELVKVDVMMRLPEDIHGLFKRVERYKSAGLIKVRGSSLGKLSLHIEDDSNVNLSVSWNELLEVTGRDEDGSQLDDVEHEVTVKMKDWKMGSRICEVCKTMILIISSDEAMVLHCTLDEDETCEIIYFVGAVMQ</sequence>
<comment type="subcellular location">
    <subcellularLocation>
        <location evidence="1">Nucleus</location>
    </subcellularLocation>
</comment>
<organism evidence="5">
    <name type="scientific">Cyberlindnera fabianii</name>
    <name type="common">Yeast</name>
    <name type="synonym">Hansenula fabianii</name>
    <dbReference type="NCBI Taxonomy" id="36022"/>
    <lineage>
        <taxon>Eukaryota</taxon>
        <taxon>Fungi</taxon>
        <taxon>Dikarya</taxon>
        <taxon>Ascomycota</taxon>
        <taxon>Saccharomycotina</taxon>
        <taxon>Saccharomycetes</taxon>
        <taxon>Phaffomycetales</taxon>
        <taxon>Phaffomycetaceae</taxon>
        <taxon>Cyberlindnera</taxon>
    </lineage>
</organism>
<comment type="similarity">
    <text evidence="2 4">Belongs to the HUS1 family.</text>
</comment>
<reference evidence="7" key="2">
    <citation type="journal article" date="2017" name="Genome Announc.">
        <title>Genome sequences of Cyberlindnera fabianii 65, Pichia kudriavzevii 129, and Saccharomyces cerevisiae 131 isolated from fermented masau fruits in Zimbabwe.</title>
        <authorList>
            <person name="van Rijswijck I.M.H."/>
            <person name="Derks M.F.L."/>
            <person name="Abee T."/>
            <person name="de Ridder D."/>
            <person name="Smid E.J."/>
        </authorList>
    </citation>
    <scope>NUCLEOTIDE SEQUENCE [LARGE SCALE GENOMIC DNA]</scope>
    <source>
        <strain evidence="7">65</strain>
    </source>
</reference>
<gene>
    <name evidence="6" type="ORF">BON22_2559</name>
    <name evidence="5" type="ORF">CYFA0S_04e06920g</name>
</gene>
<dbReference type="STRING" id="36022.A0A061ASW9"/>
<dbReference type="InterPro" id="IPR007150">
    <property type="entry name" value="HUS1/Mec3"/>
</dbReference>
<dbReference type="EMBL" id="MPUK01000004">
    <property type="protein sequence ID" value="ONH67861.1"/>
    <property type="molecule type" value="Genomic_DNA"/>
</dbReference>
<dbReference type="OrthoDB" id="419537at2759"/>
<dbReference type="GO" id="GO:0031573">
    <property type="term" value="P:mitotic intra-S DNA damage checkpoint signaling"/>
    <property type="evidence" value="ECO:0007669"/>
    <property type="project" value="TreeGrafter"/>
</dbReference>
<dbReference type="EMBL" id="LK052889">
    <property type="protein sequence ID" value="CDR40266.1"/>
    <property type="molecule type" value="Genomic_DNA"/>
</dbReference>
<dbReference type="AlphaFoldDB" id="A0A061ASW9"/>
<dbReference type="GO" id="GO:0035861">
    <property type="term" value="C:site of double-strand break"/>
    <property type="evidence" value="ECO:0007669"/>
    <property type="project" value="TreeGrafter"/>
</dbReference>
<keyword evidence="3" id="KW-0539">Nucleus</keyword>
<dbReference type="GO" id="GO:0006289">
    <property type="term" value="P:nucleotide-excision repair"/>
    <property type="evidence" value="ECO:0007669"/>
    <property type="project" value="TreeGrafter"/>
</dbReference>
<evidence type="ECO:0000256" key="4">
    <source>
        <dbReference type="PIRNR" id="PIRNR011312"/>
    </source>
</evidence>
<dbReference type="PANTHER" id="PTHR12900:SF0">
    <property type="entry name" value="CHECKPOINT PROTEIN"/>
    <property type="match status" value="1"/>
</dbReference>
<evidence type="ECO:0000313" key="6">
    <source>
        <dbReference type="EMBL" id="ONH67861.1"/>
    </source>
</evidence>
<reference evidence="5" key="1">
    <citation type="journal article" date="2014" name="Genome Announc.">
        <title>Genome sequence of the yeast Cyberlindnera fabianii (Hansenula fabianii).</title>
        <authorList>
            <person name="Freel K.C."/>
            <person name="Sarilar V."/>
            <person name="Neuveglise C."/>
            <person name="Devillers H."/>
            <person name="Friedrich A."/>
            <person name="Schacherer J."/>
        </authorList>
    </citation>
    <scope>NUCLEOTIDE SEQUENCE</scope>
    <source>
        <strain evidence="5">YJS4271</strain>
    </source>
</reference>
<reference evidence="6" key="3">
    <citation type="submission" date="2017-01" db="EMBL/GenBank/DDBJ databases">
        <authorList>
            <person name="Mah S.A."/>
            <person name="Swanson W.J."/>
            <person name="Moy G.W."/>
            <person name="Vacquier V.D."/>
        </authorList>
    </citation>
    <scope>NUCLEOTIDE SEQUENCE [LARGE SCALE GENOMIC DNA]</scope>
    <source>
        <strain evidence="6">65</strain>
    </source>
</reference>
<evidence type="ECO:0000256" key="2">
    <source>
        <dbReference type="ARBA" id="ARBA00005563"/>
    </source>
</evidence>
<dbReference type="PANTHER" id="PTHR12900">
    <property type="entry name" value="MITOTIC AND DNA DAMAGE CHECKPOINT PROTEIN HUS1"/>
    <property type="match status" value="1"/>
</dbReference>
<dbReference type="VEuPathDB" id="FungiDB:BON22_2559"/>
<dbReference type="GO" id="GO:0033314">
    <property type="term" value="P:mitotic DNA replication checkpoint signaling"/>
    <property type="evidence" value="ECO:0007669"/>
    <property type="project" value="TreeGrafter"/>
</dbReference>
<dbReference type="GO" id="GO:0030896">
    <property type="term" value="C:checkpoint clamp complex"/>
    <property type="evidence" value="ECO:0007669"/>
    <property type="project" value="InterPro"/>
</dbReference>
<dbReference type="InterPro" id="IPR016580">
    <property type="entry name" value="HUS1"/>
</dbReference>
<evidence type="ECO:0000256" key="1">
    <source>
        <dbReference type="ARBA" id="ARBA00004123"/>
    </source>
</evidence>
<evidence type="ECO:0000313" key="5">
    <source>
        <dbReference type="EMBL" id="CDR40266.1"/>
    </source>
</evidence>
<protein>
    <recommendedName>
        <fullName evidence="4">Checkpoint protein</fullName>
    </recommendedName>
</protein>
<dbReference type="GO" id="GO:0000723">
    <property type="term" value="P:telomere maintenance"/>
    <property type="evidence" value="ECO:0007669"/>
    <property type="project" value="TreeGrafter"/>
</dbReference>
<keyword evidence="7" id="KW-1185">Reference proteome</keyword>
<evidence type="ECO:0000313" key="7">
    <source>
        <dbReference type="Proteomes" id="UP000189513"/>
    </source>
</evidence>
<evidence type="ECO:0000256" key="3">
    <source>
        <dbReference type="ARBA" id="ARBA00023242"/>
    </source>
</evidence>
<accession>A0A061ASW9</accession>
<dbReference type="GO" id="GO:0044778">
    <property type="term" value="P:meiotic DNA integrity checkpoint signaling"/>
    <property type="evidence" value="ECO:0007669"/>
    <property type="project" value="TreeGrafter"/>
</dbReference>
<dbReference type="Gene3D" id="3.70.10.10">
    <property type="match status" value="1"/>
</dbReference>
<dbReference type="Pfam" id="PF04005">
    <property type="entry name" value="Hus1"/>
    <property type="match status" value="1"/>
</dbReference>
<dbReference type="GO" id="GO:0005730">
    <property type="term" value="C:nucleolus"/>
    <property type="evidence" value="ECO:0007669"/>
    <property type="project" value="InterPro"/>
</dbReference>
<dbReference type="Proteomes" id="UP000189513">
    <property type="component" value="Unassembled WGS sequence"/>
</dbReference>
<dbReference type="PIRSF" id="PIRSF011312">
    <property type="entry name" value="Cell_cycle_HUS1"/>
    <property type="match status" value="1"/>
</dbReference>
<proteinExistence type="inferred from homology"/>
<dbReference type="OMA" id="EPQVWCK"/>
<name>A0A061ASW9_CYBFA</name>
<dbReference type="GO" id="GO:0000724">
    <property type="term" value="P:double-strand break repair via homologous recombination"/>
    <property type="evidence" value="ECO:0007669"/>
    <property type="project" value="TreeGrafter"/>
</dbReference>